<sequence length="493" mass="55562">MSRTLETLVFDNTYTTLPEDYYSRVAPTPLRSARLVAFNPEAAALLDLDPSEAARPDFVAYFNGEKALPGAEPLAALYAGHQFGVYVPQLGDGRALLLGEVRNVRGEKWDLQLKGSGRTPYSRMGDGRAVLRSTIREYLGSEAMHALGIPTTRALCVIGSDEPVYRETVEQGALLVRLAPTHVRFGSFEVFFHRRRLADVARLADYVIGQFFPELQGLGEEDRFAAFLQEVVNRTARLVAQWQAVGFAHGVLNTDNMSILGLTLDYGPFGFLDDYDPQFICNHSDVTGRYAFNQQPGIALWNLRCLAQTFLTWVPRERLVDSLNAFRDVFFDEYERLMFAKLGLRHPQPGDAELLADWLELLAQNRADYTLAFRRLSETVPEDPVHPANARLQDLFVDREAVAAWLAKYGLRLAQEGVPSPERQARMRSVNPKYVLRNYLAQIAIERAGEGDFSELERLLTVLRQPYAEQPEAARYAEPPPDWGRRLEISCSS</sequence>
<feature type="binding site" evidence="8">
    <location>
        <position position="94"/>
    </location>
    <ligand>
        <name>ATP</name>
        <dbReference type="ChEBI" id="CHEBI:30616"/>
    </ligand>
</feature>
<comment type="catalytic activity">
    <reaction evidence="8">
        <text>L-threonyl-[protein] + ATP = 3-O-(5'-adenylyl)-L-threonyl-[protein] + diphosphate</text>
        <dbReference type="Rhea" id="RHEA:54292"/>
        <dbReference type="Rhea" id="RHEA-COMP:11060"/>
        <dbReference type="Rhea" id="RHEA-COMP:13847"/>
        <dbReference type="ChEBI" id="CHEBI:30013"/>
        <dbReference type="ChEBI" id="CHEBI:30616"/>
        <dbReference type="ChEBI" id="CHEBI:33019"/>
        <dbReference type="ChEBI" id="CHEBI:138113"/>
        <dbReference type="EC" id="2.7.7.108"/>
    </reaction>
</comment>
<evidence type="ECO:0000256" key="1">
    <source>
        <dbReference type="ARBA" id="ARBA00009747"/>
    </source>
</evidence>
<evidence type="ECO:0000256" key="6">
    <source>
        <dbReference type="ARBA" id="ARBA00022840"/>
    </source>
</evidence>
<evidence type="ECO:0000256" key="3">
    <source>
        <dbReference type="ARBA" id="ARBA00022695"/>
    </source>
</evidence>
<comment type="similarity">
    <text evidence="1 8">Belongs to the SELO family.</text>
</comment>
<name>A0ABX8B2P1_9BACT</name>
<feature type="binding site" evidence="8">
    <location>
        <position position="114"/>
    </location>
    <ligand>
        <name>ATP</name>
        <dbReference type="ChEBI" id="CHEBI:30616"/>
    </ligand>
</feature>
<dbReference type="EC" id="2.7.7.108" evidence="8"/>
<keyword evidence="8" id="KW-0464">Manganese</keyword>
<dbReference type="RefSeq" id="WP_211423497.1">
    <property type="nucleotide sequence ID" value="NZ_CP072643.1"/>
</dbReference>
<proteinExistence type="inferred from homology"/>
<feature type="binding site" evidence="8">
    <location>
        <position position="91"/>
    </location>
    <ligand>
        <name>ATP</name>
        <dbReference type="ChEBI" id="CHEBI:30616"/>
    </ligand>
</feature>
<dbReference type="EMBL" id="CP072643">
    <property type="protein sequence ID" value="QUV95262.1"/>
    <property type="molecule type" value="Genomic_DNA"/>
</dbReference>
<comment type="catalytic activity">
    <reaction evidence="8">
        <text>L-tyrosyl-[protein] + ATP = O-(5'-adenylyl)-L-tyrosyl-[protein] + diphosphate</text>
        <dbReference type="Rhea" id="RHEA:54288"/>
        <dbReference type="Rhea" id="RHEA-COMP:10136"/>
        <dbReference type="Rhea" id="RHEA-COMP:13846"/>
        <dbReference type="ChEBI" id="CHEBI:30616"/>
        <dbReference type="ChEBI" id="CHEBI:33019"/>
        <dbReference type="ChEBI" id="CHEBI:46858"/>
        <dbReference type="ChEBI" id="CHEBI:83624"/>
        <dbReference type="EC" id="2.7.7.108"/>
    </reaction>
</comment>
<evidence type="ECO:0000256" key="7">
    <source>
        <dbReference type="ARBA" id="ARBA00022842"/>
    </source>
</evidence>
<keyword evidence="3 8" id="KW-0548">Nucleotidyltransferase</keyword>
<comment type="function">
    <text evidence="8">Nucleotidyltransferase involved in the post-translational modification of proteins. It can catalyze the addition of adenosine monophosphate (AMP) or uridine monophosphate (UMP) to a protein, resulting in modifications known as AMPylation and UMPylation.</text>
</comment>
<feature type="binding site" evidence="8">
    <location>
        <position position="265"/>
    </location>
    <ligand>
        <name>ATP</name>
        <dbReference type="ChEBI" id="CHEBI:30616"/>
    </ligand>
</feature>
<evidence type="ECO:0000313" key="9">
    <source>
        <dbReference type="EMBL" id="QUV95262.1"/>
    </source>
</evidence>
<organism evidence="9 10">
    <name type="scientific">Chloracidobacterium sp. N</name>
    <dbReference type="NCBI Taxonomy" id="2821540"/>
    <lineage>
        <taxon>Bacteria</taxon>
        <taxon>Pseudomonadati</taxon>
        <taxon>Acidobacteriota</taxon>
        <taxon>Terriglobia</taxon>
        <taxon>Terriglobales</taxon>
        <taxon>Acidobacteriaceae</taxon>
        <taxon>Chloracidobacterium</taxon>
        <taxon>Chloracidobacterium aggregatum</taxon>
    </lineage>
</organism>
<feature type="binding site" evidence="8">
    <location>
        <position position="184"/>
    </location>
    <ligand>
        <name>ATP</name>
        <dbReference type="ChEBI" id="CHEBI:30616"/>
    </ligand>
</feature>
<evidence type="ECO:0000256" key="5">
    <source>
        <dbReference type="ARBA" id="ARBA00022741"/>
    </source>
</evidence>
<dbReference type="HAMAP" id="MF_00692">
    <property type="entry name" value="SelO"/>
    <property type="match status" value="1"/>
</dbReference>
<dbReference type="NCBIfam" id="NF000658">
    <property type="entry name" value="PRK00029.1"/>
    <property type="match status" value="1"/>
</dbReference>
<comment type="catalytic activity">
    <reaction evidence="8">
        <text>L-seryl-[protein] + ATP = 3-O-(5'-adenylyl)-L-seryl-[protein] + diphosphate</text>
        <dbReference type="Rhea" id="RHEA:58120"/>
        <dbReference type="Rhea" id="RHEA-COMP:9863"/>
        <dbReference type="Rhea" id="RHEA-COMP:15073"/>
        <dbReference type="ChEBI" id="CHEBI:29999"/>
        <dbReference type="ChEBI" id="CHEBI:30616"/>
        <dbReference type="ChEBI" id="CHEBI:33019"/>
        <dbReference type="ChEBI" id="CHEBI:142516"/>
        <dbReference type="EC" id="2.7.7.108"/>
    </reaction>
</comment>
<evidence type="ECO:0000256" key="4">
    <source>
        <dbReference type="ARBA" id="ARBA00022723"/>
    </source>
</evidence>
<dbReference type="InterPro" id="IPR003846">
    <property type="entry name" value="SelO"/>
</dbReference>
<comment type="catalytic activity">
    <reaction evidence="8">
        <text>L-histidyl-[protein] + UTP = N(tele)-(5'-uridylyl)-L-histidyl-[protein] + diphosphate</text>
        <dbReference type="Rhea" id="RHEA:83891"/>
        <dbReference type="Rhea" id="RHEA-COMP:9745"/>
        <dbReference type="Rhea" id="RHEA-COMP:20239"/>
        <dbReference type="ChEBI" id="CHEBI:29979"/>
        <dbReference type="ChEBI" id="CHEBI:33019"/>
        <dbReference type="ChEBI" id="CHEBI:46398"/>
        <dbReference type="ChEBI" id="CHEBI:233474"/>
    </reaction>
</comment>
<feature type="binding site" evidence="8">
    <location>
        <position position="127"/>
    </location>
    <ligand>
        <name>ATP</name>
        <dbReference type="ChEBI" id="CHEBI:30616"/>
    </ligand>
</feature>
<comment type="catalytic activity">
    <reaction evidence="8">
        <text>L-tyrosyl-[protein] + UTP = O-(5'-uridylyl)-L-tyrosyl-[protein] + diphosphate</text>
        <dbReference type="Rhea" id="RHEA:83887"/>
        <dbReference type="Rhea" id="RHEA-COMP:10136"/>
        <dbReference type="Rhea" id="RHEA-COMP:20238"/>
        <dbReference type="ChEBI" id="CHEBI:33019"/>
        <dbReference type="ChEBI" id="CHEBI:46398"/>
        <dbReference type="ChEBI" id="CHEBI:46858"/>
        <dbReference type="ChEBI" id="CHEBI:90602"/>
    </reaction>
</comment>
<feature type="binding site" evidence="8">
    <location>
        <position position="265"/>
    </location>
    <ligand>
        <name>Mg(2+)</name>
        <dbReference type="ChEBI" id="CHEBI:18420"/>
    </ligand>
</feature>
<comment type="cofactor">
    <cofactor evidence="8">
        <name>Mg(2+)</name>
        <dbReference type="ChEBI" id="CHEBI:18420"/>
    </cofactor>
    <cofactor evidence="8">
        <name>Mn(2+)</name>
        <dbReference type="ChEBI" id="CHEBI:29035"/>
    </cofactor>
</comment>
<keyword evidence="2 8" id="KW-0808">Transferase</keyword>
<evidence type="ECO:0000256" key="8">
    <source>
        <dbReference type="HAMAP-Rule" id="MF_00692"/>
    </source>
</evidence>
<dbReference type="PANTHER" id="PTHR32057">
    <property type="entry name" value="PROTEIN ADENYLYLTRANSFERASE SELO, MITOCHONDRIAL"/>
    <property type="match status" value="1"/>
</dbReference>
<feature type="binding site" evidence="8">
    <location>
        <position position="93"/>
    </location>
    <ligand>
        <name>ATP</name>
        <dbReference type="ChEBI" id="CHEBI:30616"/>
    </ligand>
</feature>
<evidence type="ECO:0000313" key="10">
    <source>
        <dbReference type="Proteomes" id="UP000677668"/>
    </source>
</evidence>
<dbReference type="EC" id="2.7.7.-" evidence="8"/>
<comment type="catalytic activity">
    <reaction evidence="8">
        <text>L-seryl-[protein] + UTP = O-(5'-uridylyl)-L-seryl-[protein] + diphosphate</text>
        <dbReference type="Rhea" id="RHEA:64604"/>
        <dbReference type="Rhea" id="RHEA-COMP:9863"/>
        <dbReference type="Rhea" id="RHEA-COMP:16635"/>
        <dbReference type="ChEBI" id="CHEBI:29999"/>
        <dbReference type="ChEBI" id="CHEBI:33019"/>
        <dbReference type="ChEBI" id="CHEBI:46398"/>
        <dbReference type="ChEBI" id="CHEBI:156051"/>
    </reaction>
</comment>
<keyword evidence="7 8" id="KW-0460">Magnesium</keyword>
<keyword evidence="6 8" id="KW-0067">ATP-binding</keyword>
<reference evidence="9 10" key="1">
    <citation type="submission" date="2021-03" db="EMBL/GenBank/DDBJ databases">
        <title>Genomic and phenotypic characterization of Chloracidobacterium isolates provides evidence for multiple species.</title>
        <authorList>
            <person name="Saini M.K."/>
            <person name="Costas A.M.G."/>
            <person name="Tank M."/>
            <person name="Bryant D.A."/>
        </authorList>
    </citation>
    <scope>NUCLEOTIDE SEQUENCE [LARGE SCALE GENOMIC DNA]</scope>
    <source>
        <strain evidence="9 10">N</strain>
    </source>
</reference>
<accession>A0ABX8B2P1</accession>
<feature type="binding site" evidence="8">
    <location>
        <position position="177"/>
    </location>
    <ligand>
        <name>ATP</name>
        <dbReference type="ChEBI" id="CHEBI:30616"/>
    </ligand>
</feature>
<feature type="binding site" evidence="8">
    <location>
        <position position="126"/>
    </location>
    <ligand>
        <name>ATP</name>
        <dbReference type="ChEBI" id="CHEBI:30616"/>
    </ligand>
</feature>
<dbReference type="Proteomes" id="UP000677668">
    <property type="component" value="Chromosome 2"/>
</dbReference>
<evidence type="ECO:0000256" key="2">
    <source>
        <dbReference type="ARBA" id="ARBA00022679"/>
    </source>
</evidence>
<protein>
    <recommendedName>
        <fullName evidence="8">Protein nucleotidyltransferase YdiU</fullName>
        <ecNumber evidence="8">2.7.7.-</ecNumber>
    </recommendedName>
    <alternativeName>
        <fullName evidence="8">Protein adenylyltransferase YdiU</fullName>
        <ecNumber evidence="8">2.7.7.108</ecNumber>
    </alternativeName>
    <alternativeName>
        <fullName evidence="8">Protein uridylyltransferase YdiU</fullName>
        <ecNumber evidence="8">2.7.7.-</ecNumber>
    </alternativeName>
</protein>
<dbReference type="PANTHER" id="PTHR32057:SF14">
    <property type="entry name" value="PROTEIN ADENYLYLTRANSFERASE SELO, MITOCHONDRIAL"/>
    <property type="match status" value="1"/>
</dbReference>
<keyword evidence="4 8" id="KW-0479">Metal-binding</keyword>
<keyword evidence="10" id="KW-1185">Reference proteome</keyword>
<feature type="active site" description="Proton acceptor" evidence="8">
    <location>
        <position position="255"/>
    </location>
</feature>
<keyword evidence="5 8" id="KW-0547">Nucleotide-binding</keyword>
<dbReference type="Pfam" id="PF02696">
    <property type="entry name" value="SelO"/>
    <property type="match status" value="1"/>
</dbReference>
<feature type="binding site" evidence="8">
    <location>
        <position position="256"/>
    </location>
    <ligand>
        <name>Mg(2+)</name>
        <dbReference type="ChEBI" id="CHEBI:18420"/>
    </ligand>
</feature>
<gene>
    <name evidence="8" type="primary">ydiU</name>
    <name evidence="8" type="synonym">selO</name>
    <name evidence="9" type="ORF">J8C05_14705</name>
</gene>